<dbReference type="Gene3D" id="3.10.450.50">
    <property type="match status" value="1"/>
</dbReference>
<gene>
    <name evidence="2" type="ORF">B0I32_11453</name>
</gene>
<proteinExistence type="predicted"/>
<keyword evidence="3" id="KW-1185">Reference proteome</keyword>
<accession>A0A2T0MSY8</accession>
<dbReference type="EMBL" id="PVNG01000014">
    <property type="protein sequence ID" value="PRX61684.1"/>
    <property type="molecule type" value="Genomic_DNA"/>
</dbReference>
<evidence type="ECO:0000313" key="2">
    <source>
        <dbReference type="EMBL" id="PRX61684.1"/>
    </source>
</evidence>
<dbReference type="AlphaFoldDB" id="A0A2T0MSY8"/>
<sequence length="167" mass="18560">MTTLEELADRAAVADVVAGLAHAQDDRDWPALRRLFADEVLLDLSTHHYGRPPTTVTAPDLVELARKTLDGFDCTHHAASNLVVRLSDGEAECRTHMVAYHHVPADPGVVDHCTMRGYWQLRLRKLGGRWLITHWAVVRTGPWEGSPDAYALAAARVTPRSDDRHEG</sequence>
<dbReference type="RefSeq" id="WP_106245520.1">
    <property type="nucleotide sequence ID" value="NZ_JBFAIB010000004.1"/>
</dbReference>
<comment type="caution">
    <text evidence="2">The sequence shown here is derived from an EMBL/GenBank/DDBJ whole genome shotgun (WGS) entry which is preliminary data.</text>
</comment>
<protein>
    <submittedName>
        <fullName evidence="2">SnoaL-like protein</fullName>
    </submittedName>
</protein>
<organism evidence="2 3">
    <name type="scientific">Nonomuraea fuscirosea</name>
    <dbReference type="NCBI Taxonomy" id="1291556"/>
    <lineage>
        <taxon>Bacteria</taxon>
        <taxon>Bacillati</taxon>
        <taxon>Actinomycetota</taxon>
        <taxon>Actinomycetes</taxon>
        <taxon>Streptosporangiales</taxon>
        <taxon>Streptosporangiaceae</taxon>
        <taxon>Nonomuraea</taxon>
    </lineage>
</organism>
<evidence type="ECO:0000259" key="1">
    <source>
        <dbReference type="Pfam" id="PF13577"/>
    </source>
</evidence>
<feature type="domain" description="SnoaL-like" evidence="1">
    <location>
        <begin position="5"/>
        <end position="135"/>
    </location>
</feature>
<dbReference type="SUPFAM" id="SSF54427">
    <property type="entry name" value="NTF2-like"/>
    <property type="match status" value="1"/>
</dbReference>
<dbReference type="InterPro" id="IPR037401">
    <property type="entry name" value="SnoaL-like"/>
</dbReference>
<dbReference type="Pfam" id="PF13577">
    <property type="entry name" value="SnoaL_4"/>
    <property type="match status" value="1"/>
</dbReference>
<name>A0A2T0MSY8_9ACTN</name>
<dbReference type="InterPro" id="IPR032710">
    <property type="entry name" value="NTF2-like_dom_sf"/>
</dbReference>
<evidence type="ECO:0000313" key="3">
    <source>
        <dbReference type="Proteomes" id="UP000238312"/>
    </source>
</evidence>
<reference evidence="2 3" key="1">
    <citation type="submission" date="2018-03" db="EMBL/GenBank/DDBJ databases">
        <title>Genomic Encyclopedia of Type Strains, Phase III (KMG-III): the genomes of soil and plant-associated and newly described type strains.</title>
        <authorList>
            <person name="Whitman W."/>
        </authorList>
    </citation>
    <scope>NUCLEOTIDE SEQUENCE [LARGE SCALE GENOMIC DNA]</scope>
    <source>
        <strain evidence="2 3">CGMCC 4.7104</strain>
    </source>
</reference>
<dbReference type="OrthoDB" id="2599042at2"/>
<dbReference type="Proteomes" id="UP000238312">
    <property type="component" value="Unassembled WGS sequence"/>
</dbReference>